<feature type="domain" description="XPG N-terminal" evidence="2">
    <location>
        <begin position="1"/>
        <end position="96"/>
    </location>
</feature>
<keyword evidence="5" id="KW-1185">Reference proteome</keyword>
<feature type="domain" description="Asteroid" evidence="3">
    <location>
        <begin position="130"/>
        <end position="192"/>
    </location>
</feature>
<dbReference type="InterPro" id="IPR026832">
    <property type="entry name" value="Asteroid"/>
</dbReference>
<evidence type="ECO:0000256" key="1">
    <source>
        <dbReference type="ARBA" id="ARBA00007398"/>
    </source>
</evidence>
<evidence type="ECO:0000313" key="4">
    <source>
        <dbReference type="Ensembl" id="ENSSLUP00000006672.1"/>
    </source>
</evidence>
<evidence type="ECO:0000259" key="2">
    <source>
        <dbReference type="Pfam" id="PF00752"/>
    </source>
</evidence>
<dbReference type="Proteomes" id="UP000694568">
    <property type="component" value="Unplaced"/>
</dbReference>
<dbReference type="SUPFAM" id="SSF88723">
    <property type="entry name" value="PIN domain-like"/>
    <property type="match status" value="1"/>
</dbReference>
<proteinExistence type="inferred from homology"/>
<evidence type="ECO:0000313" key="5">
    <source>
        <dbReference type="Proteomes" id="UP000694568"/>
    </source>
</evidence>
<reference evidence="4" key="2">
    <citation type="submission" date="2025-09" db="UniProtKB">
        <authorList>
            <consortium name="Ensembl"/>
        </authorList>
    </citation>
    <scope>IDENTIFICATION</scope>
</reference>
<dbReference type="PANTHER" id="PTHR15665">
    <property type="entry name" value="ASTEROID PROTEIN"/>
    <property type="match status" value="1"/>
</dbReference>
<dbReference type="InterPro" id="IPR039436">
    <property type="entry name" value="Asteroid_dom"/>
</dbReference>
<sequence>MGVQGLCTLLENHRDVYRDVQFRQSRLVIDGCNLIYLLYFDAGLDQNHGGEYAAFEALIEKFVKALRDCRITPYVVLDGGSDYTDKKLETVTERAKDRIIRAHQAAIEGSHEGILPQLVKVVFKQTLARLEVPVAKCYGEADQEIAALASEWRCPVLSKDSDFYIFDLPRPVGLLPLSDFQWEAVQGSGSQSYIPCKGYTTTSFCIFFQIQPQILPAFAALAGNDYVKLQRRESPIKWAQFAAGSWKSSRLQGLLRWLRRFNEPRDAFEAALGLMGGLSEDKKKELMQDLHLGMEEYKIPPSALKKFFIHGMVPPFPVAGRVPNWVRLPLTQAQLTSDILDVLLLRRNSLHNPVEHADMPSSQLTSRPLRQLMYGLLLGEGEEVMERDRNGLQIDFIPVKAVVPGTCQHLKLNSLDQVNLLGVLSLAEPSLCLQVLLEALGVTEASLSNLPPLLRLPVAATCYWLRHAQPRPDETLLKALLLGLSTGDALRQRQHRQKLDLGVVHAINQWMSCLRVSIQLNQLLGFPLPEPPIARLYHTMQTVVHQFHTEEASAALEGHQQASAVAVVAAAPRRQPLDELTTNLQQLFLLYGDGDEEAATEACSTVKGQEDLYLSELVSVKTRYRAKERNNRCRNPELARKEECRGWDLL</sequence>
<dbReference type="AlphaFoldDB" id="A0A8C9XA93"/>
<name>A0A8C9XA93_SANLU</name>
<evidence type="ECO:0008006" key="6">
    <source>
        <dbReference type="Google" id="ProtNLM"/>
    </source>
</evidence>
<gene>
    <name evidence="4" type="primary">LOC116051196</name>
</gene>
<dbReference type="Ensembl" id="ENSSLUT00000006837.1">
    <property type="protein sequence ID" value="ENSSLUP00000006672.1"/>
    <property type="gene ID" value="ENSSLUG00000002919.1"/>
</dbReference>
<dbReference type="GeneTree" id="ENSGT00390000010145"/>
<dbReference type="InterPro" id="IPR006085">
    <property type="entry name" value="XPG_DNA_repair_N"/>
</dbReference>
<dbReference type="PANTHER" id="PTHR15665:SF1">
    <property type="entry name" value="PROTEIN ASTEROID HOMOLOG 1"/>
    <property type="match status" value="1"/>
</dbReference>
<dbReference type="Pfam" id="PF00752">
    <property type="entry name" value="XPG_N"/>
    <property type="match status" value="1"/>
</dbReference>
<dbReference type="Gene3D" id="3.40.50.1010">
    <property type="entry name" value="5'-nuclease"/>
    <property type="match status" value="1"/>
</dbReference>
<reference evidence="4" key="1">
    <citation type="submission" date="2025-08" db="UniProtKB">
        <authorList>
            <consortium name="Ensembl"/>
        </authorList>
    </citation>
    <scope>IDENTIFICATION</scope>
</reference>
<accession>A0A8C9XA93</accession>
<protein>
    <recommendedName>
        <fullName evidence="6">XPG N-terminal domain-containing protein</fullName>
    </recommendedName>
</protein>
<dbReference type="Pfam" id="PF12813">
    <property type="entry name" value="XPG_I_2"/>
    <property type="match status" value="1"/>
</dbReference>
<evidence type="ECO:0000259" key="3">
    <source>
        <dbReference type="Pfam" id="PF12813"/>
    </source>
</evidence>
<organism evidence="4 5">
    <name type="scientific">Sander lucioperca</name>
    <name type="common">Pike-perch</name>
    <name type="synonym">Perca lucioperca</name>
    <dbReference type="NCBI Taxonomy" id="283035"/>
    <lineage>
        <taxon>Eukaryota</taxon>
        <taxon>Metazoa</taxon>
        <taxon>Chordata</taxon>
        <taxon>Craniata</taxon>
        <taxon>Vertebrata</taxon>
        <taxon>Euteleostomi</taxon>
        <taxon>Actinopterygii</taxon>
        <taxon>Neopterygii</taxon>
        <taxon>Teleostei</taxon>
        <taxon>Neoteleostei</taxon>
        <taxon>Acanthomorphata</taxon>
        <taxon>Eupercaria</taxon>
        <taxon>Perciformes</taxon>
        <taxon>Percoidei</taxon>
        <taxon>Percidae</taxon>
        <taxon>Luciopercinae</taxon>
        <taxon>Sander</taxon>
    </lineage>
</organism>
<comment type="similarity">
    <text evidence="1">Belongs to the asteroid family.</text>
</comment>
<dbReference type="InterPro" id="IPR029060">
    <property type="entry name" value="PIN-like_dom_sf"/>
</dbReference>
<dbReference type="GO" id="GO:0004518">
    <property type="term" value="F:nuclease activity"/>
    <property type="evidence" value="ECO:0007669"/>
    <property type="project" value="InterPro"/>
</dbReference>